<evidence type="ECO:0000313" key="5">
    <source>
        <dbReference type="WBParaSite" id="ECPE_0001317401-mRNA-1"/>
    </source>
</evidence>
<dbReference type="InterPro" id="IPR011015">
    <property type="entry name" value="LEM/LEM-like_dom_sf"/>
</dbReference>
<organism evidence="5">
    <name type="scientific">Echinostoma caproni</name>
    <dbReference type="NCBI Taxonomy" id="27848"/>
    <lineage>
        <taxon>Eukaryota</taxon>
        <taxon>Metazoa</taxon>
        <taxon>Spiralia</taxon>
        <taxon>Lophotrochozoa</taxon>
        <taxon>Platyhelminthes</taxon>
        <taxon>Trematoda</taxon>
        <taxon>Digenea</taxon>
        <taxon>Plagiorchiida</taxon>
        <taxon>Echinostomata</taxon>
        <taxon>Echinostomatoidea</taxon>
        <taxon>Echinostomatidae</taxon>
        <taxon>Echinostoma</taxon>
    </lineage>
</organism>
<evidence type="ECO:0000256" key="1">
    <source>
        <dbReference type="SAM" id="MobiDB-lite"/>
    </source>
</evidence>
<dbReference type="Proteomes" id="UP000272942">
    <property type="component" value="Unassembled WGS sequence"/>
</dbReference>
<dbReference type="WBParaSite" id="ECPE_0001317401-mRNA-1">
    <property type="protein sequence ID" value="ECPE_0001317401-mRNA-1"/>
    <property type="gene ID" value="ECPE_0001317401"/>
</dbReference>
<dbReference type="SMART" id="SM00540">
    <property type="entry name" value="LEM"/>
    <property type="match status" value="1"/>
</dbReference>
<dbReference type="OrthoDB" id="6363067at2759"/>
<proteinExistence type="predicted"/>
<gene>
    <name evidence="3" type="ORF">ECPE_LOCUS13135</name>
</gene>
<dbReference type="PROSITE" id="PS50954">
    <property type="entry name" value="LEM"/>
    <property type="match status" value="1"/>
</dbReference>
<protein>
    <submittedName>
        <fullName evidence="5">LEM domain-containing protein</fullName>
    </submittedName>
</protein>
<dbReference type="InterPro" id="IPR051656">
    <property type="entry name" value="LEM_domain"/>
</dbReference>
<dbReference type="PANTHER" id="PTHR12019">
    <property type="entry name" value="LAMINA-ASSOCIATED POLYPEPTIDE THYMOPOIETIN"/>
    <property type="match status" value="1"/>
</dbReference>
<reference evidence="3 4" key="2">
    <citation type="submission" date="2018-11" db="EMBL/GenBank/DDBJ databases">
        <authorList>
            <consortium name="Pathogen Informatics"/>
        </authorList>
    </citation>
    <scope>NUCLEOTIDE SEQUENCE [LARGE SCALE GENOMIC DNA]</scope>
    <source>
        <strain evidence="3 4">Egypt</strain>
    </source>
</reference>
<dbReference type="SUPFAM" id="SSF63451">
    <property type="entry name" value="LEM domain"/>
    <property type="match status" value="1"/>
</dbReference>
<evidence type="ECO:0000313" key="3">
    <source>
        <dbReference type="EMBL" id="VDP90407.1"/>
    </source>
</evidence>
<feature type="region of interest" description="Disordered" evidence="1">
    <location>
        <begin position="40"/>
        <end position="61"/>
    </location>
</feature>
<sequence>MADNLTDKELRESLKKLGFDAGPITESTRSVYEKKLLKLMEMPKPPPASPTRRRRGKTQSVIADDKEESKFGKMHCCSLWLVAPESIVSELSNSSPLKIPSQYTAKLALEVRYLFVTKNDALSPSKDPSGSFKILNASVKSSRRLRLSKKWFRASRRFSYEGCLNPEKIWCNKK</sequence>
<evidence type="ECO:0000259" key="2">
    <source>
        <dbReference type="PROSITE" id="PS50954"/>
    </source>
</evidence>
<dbReference type="EMBL" id="UZAN01054389">
    <property type="protein sequence ID" value="VDP90407.1"/>
    <property type="molecule type" value="Genomic_DNA"/>
</dbReference>
<dbReference type="Pfam" id="PF03020">
    <property type="entry name" value="LEM"/>
    <property type="match status" value="1"/>
</dbReference>
<dbReference type="FunFam" id="1.10.720.40:FF:000001">
    <property type="entry name" value="LEM domain containing 2, isoform CRA_a"/>
    <property type="match status" value="1"/>
</dbReference>
<dbReference type="CDD" id="cd12934">
    <property type="entry name" value="LEM"/>
    <property type="match status" value="1"/>
</dbReference>
<dbReference type="InterPro" id="IPR003887">
    <property type="entry name" value="LEM_dom"/>
</dbReference>
<name>A0A183B1Q0_9TREM</name>
<keyword evidence="4" id="KW-1185">Reference proteome</keyword>
<accession>A0A183B1Q0</accession>
<dbReference type="PANTHER" id="PTHR12019:SF9">
    <property type="entry name" value="THYMOPOIETIN"/>
    <property type="match status" value="1"/>
</dbReference>
<dbReference type="Gene3D" id="1.10.720.40">
    <property type="match status" value="1"/>
</dbReference>
<reference evidence="5" key="1">
    <citation type="submission" date="2016-06" db="UniProtKB">
        <authorList>
            <consortium name="WormBaseParasite"/>
        </authorList>
    </citation>
    <scope>IDENTIFICATION</scope>
</reference>
<feature type="domain" description="LEM" evidence="2">
    <location>
        <begin position="1"/>
        <end position="43"/>
    </location>
</feature>
<dbReference type="AlphaFoldDB" id="A0A183B1Q0"/>
<evidence type="ECO:0000313" key="4">
    <source>
        <dbReference type="Proteomes" id="UP000272942"/>
    </source>
</evidence>